<dbReference type="GO" id="GO:0005886">
    <property type="term" value="C:plasma membrane"/>
    <property type="evidence" value="ECO:0007669"/>
    <property type="project" value="UniProtKB-SubCell"/>
</dbReference>
<dbReference type="GO" id="GO:0005524">
    <property type="term" value="F:ATP binding"/>
    <property type="evidence" value="ECO:0007669"/>
    <property type="project" value="UniProtKB-KW"/>
</dbReference>
<keyword evidence="5 7" id="KW-1133">Transmembrane helix</keyword>
<dbReference type="PROSITE" id="PS50893">
    <property type="entry name" value="ABC_TRANSPORTER_2"/>
    <property type="match status" value="1"/>
</dbReference>
<dbReference type="Proteomes" id="UP000465601">
    <property type="component" value="Unassembled WGS sequence"/>
</dbReference>
<evidence type="ECO:0000256" key="4">
    <source>
        <dbReference type="ARBA" id="ARBA00022840"/>
    </source>
</evidence>
<keyword evidence="11" id="KW-1185">Reference proteome</keyword>
<evidence type="ECO:0000313" key="10">
    <source>
        <dbReference type="EMBL" id="KAB3531568.1"/>
    </source>
</evidence>
<accession>A0A833HQA4</accession>
<dbReference type="InterPro" id="IPR017871">
    <property type="entry name" value="ABC_transporter-like_CS"/>
</dbReference>
<feature type="domain" description="ABC transporter" evidence="8">
    <location>
        <begin position="325"/>
        <end position="538"/>
    </location>
</feature>
<feature type="domain" description="ABC transmembrane type-1" evidence="9">
    <location>
        <begin position="13"/>
        <end position="294"/>
    </location>
</feature>
<dbReference type="PROSITE" id="PS50929">
    <property type="entry name" value="ABC_TM1F"/>
    <property type="match status" value="1"/>
</dbReference>
<feature type="transmembrane region" description="Helical" evidence="7">
    <location>
        <begin position="52"/>
        <end position="71"/>
    </location>
</feature>
<keyword evidence="6 7" id="KW-0472">Membrane</keyword>
<evidence type="ECO:0000256" key="6">
    <source>
        <dbReference type="ARBA" id="ARBA00023136"/>
    </source>
</evidence>
<reference evidence="10 11" key="1">
    <citation type="submission" date="2019-10" db="EMBL/GenBank/DDBJ databases">
        <title>Alkaliphilus serpentinus sp. nov. and Alkaliphilus pronyensis sp. nov., two novel anaerobic alkaliphilic species isolated from the serpentinized-hosted hydrothermal field of the Prony Bay (New Caledonia).</title>
        <authorList>
            <person name="Postec A."/>
        </authorList>
    </citation>
    <scope>NUCLEOTIDE SEQUENCE [LARGE SCALE GENOMIC DNA]</scope>
    <source>
        <strain evidence="10 11">LacT</strain>
    </source>
</reference>
<dbReference type="SMART" id="SM00382">
    <property type="entry name" value="AAA"/>
    <property type="match status" value="1"/>
</dbReference>
<dbReference type="Gene3D" id="1.20.1560.10">
    <property type="entry name" value="ABC transporter type 1, transmembrane domain"/>
    <property type="match status" value="1"/>
</dbReference>
<keyword evidence="2 7" id="KW-0812">Transmembrane</keyword>
<evidence type="ECO:0000256" key="2">
    <source>
        <dbReference type="ARBA" id="ARBA00022692"/>
    </source>
</evidence>
<comment type="subcellular location">
    <subcellularLocation>
        <location evidence="1">Cell membrane</location>
        <topology evidence="1">Multi-pass membrane protein</topology>
    </subcellularLocation>
</comment>
<keyword evidence="4 10" id="KW-0067">ATP-binding</keyword>
<protein>
    <submittedName>
        <fullName evidence="10">ABC transporter ATP-binding protein</fullName>
    </submittedName>
</protein>
<dbReference type="PANTHER" id="PTHR43394:SF1">
    <property type="entry name" value="ATP-BINDING CASSETTE SUB-FAMILY B MEMBER 10, MITOCHONDRIAL"/>
    <property type="match status" value="1"/>
</dbReference>
<evidence type="ECO:0000256" key="7">
    <source>
        <dbReference type="SAM" id="Phobius"/>
    </source>
</evidence>
<dbReference type="InterPro" id="IPR036640">
    <property type="entry name" value="ABC1_TM_sf"/>
</dbReference>
<gene>
    <name evidence="10" type="ORF">F8153_05175</name>
</gene>
<proteinExistence type="predicted"/>
<dbReference type="InterPro" id="IPR011527">
    <property type="entry name" value="ABC1_TM_dom"/>
</dbReference>
<dbReference type="SUPFAM" id="SSF52540">
    <property type="entry name" value="P-loop containing nucleoside triphosphate hydrolases"/>
    <property type="match status" value="1"/>
</dbReference>
<evidence type="ECO:0000259" key="9">
    <source>
        <dbReference type="PROSITE" id="PS50929"/>
    </source>
</evidence>
<dbReference type="GO" id="GO:0016887">
    <property type="term" value="F:ATP hydrolysis activity"/>
    <property type="evidence" value="ECO:0007669"/>
    <property type="project" value="InterPro"/>
</dbReference>
<sequence length="539" mass="60358">MKKLLRKVLPHMLLILVVATLASVLDGLISIFMMNSIDAVMEGNRVAFKEDVVKLIIIALTLLPFSLFLSYSKGIFKRRAVTNTKVDYISRVFKKNINEFQRDNNSKYVSALTNDIITIEANFIEGVYEVIVSIVNFIVAFLVIGYISPVALGAGIGIGILSTIISTLLSKPLQKHHSKRSELYESYTSYIKEVLSAFHIIKSNNLTEKVQDDFYKKSHAIQEKGYVIDKISTYITSLQNLNMSLTFMGIVGISTYMAITGSLTLGGVILIVNNVEKLMMPLIQLGEWMPKIFSTKSLFIKIDESLKNQDNYEETLEIDGFKDAIEFNNVSFSYEDTEVLKEISLTLKKGEKYLIVGPSGGGKSTLLKLLRKYFAPQGGTIQLDGINLKDVKKESYFTFIANVEQQVFLFEDTVRNNITLYKDYTETEINLAIDRAGLRDYVDGLANGLDSIIYDNGKNVSGGEKSRIAIARGLLAKSDIIFLDEAFASLDSAIAKEIEKTILNFEGVMVVNVSHVVFEETKKHYHDVMVVKNKGVYSL</sequence>
<evidence type="ECO:0000256" key="1">
    <source>
        <dbReference type="ARBA" id="ARBA00004651"/>
    </source>
</evidence>
<organism evidence="10 11">
    <name type="scientific">Alkaliphilus serpentinus</name>
    <dbReference type="NCBI Taxonomy" id="1482731"/>
    <lineage>
        <taxon>Bacteria</taxon>
        <taxon>Bacillati</taxon>
        <taxon>Bacillota</taxon>
        <taxon>Clostridia</taxon>
        <taxon>Peptostreptococcales</taxon>
        <taxon>Natronincolaceae</taxon>
        <taxon>Alkaliphilus</taxon>
    </lineage>
</organism>
<dbReference type="InterPro" id="IPR003593">
    <property type="entry name" value="AAA+_ATPase"/>
</dbReference>
<dbReference type="GO" id="GO:0015421">
    <property type="term" value="F:ABC-type oligopeptide transporter activity"/>
    <property type="evidence" value="ECO:0007669"/>
    <property type="project" value="TreeGrafter"/>
</dbReference>
<evidence type="ECO:0000256" key="3">
    <source>
        <dbReference type="ARBA" id="ARBA00022741"/>
    </source>
</evidence>
<feature type="transmembrane region" description="Helical" evidence="7">
    <location>
        <begin position="150"/>
        <end position="170"/>
    </location>
</feature>
<feature type="transmembrane region" description="Helical" evidence="7">
    <location>
        <begin position="12"/>
        <end position="32"/>
    </location>
</feature>
<dbReference type="OrthoDB" id="95687at2"/>
<dbReference type="EMBL" id="WBZB01000013">
    <property type="protein sequence ID" value="KAB3531568.1"/>
    <property type="molecule type" value="Genomic_DNA"/>
</dbReference>
<dbReference type="SUPFAM" id="SSF90123">
    <property type="entry name" value="ABC transporter transmembrane region"/>
    <property type="match status" value="1"/>
</dbReference>
<dbReference type="InterPro" id="IPR003439">
    <property type="entry name" value="ABC_transporter-like_ATP-bd"/>
</dbReference>
<name>A0A833HQA4_9FIRM</name>
<keyword evidence="3" id="KW-0547">Nucleotide-binding</keyword>
<dbReference type="RefSeq" id="WP_151865296.1">
    <property type="nucleotide sequence ID" value="NZ_WBZB01000013.1"/>
</dbReference>
<dbReference type="AlphaFoldDB" id="A0A833HQA4"/>
<dbReference type="InterPro" id="IPR039421">
    <property type="entry name" value="Type_1_exporter"/>
</dbReference>
<dbReference type="PROSITE" id="PS00211">
    <property type="entry name" value="ABC_TRANSPORTER_1"/>
    <property type="match status" value="1"/>
</dbReference>
<dbReference type="PANTHER" id="PTHR43394">
    <property type="entry name" value="ATP-DEPENDENT PERMEASE MDL1, MITOCHONDRIAL"/>
    <property type="match status" value="1"/>
</dbReference>
<dbReference type="Pfam" id="PF00664">
    <property type="entry name" value="ABC_membrane"/>
    <property type="match status" value="1"/>
</dbReference>
<feature type="transmembrane region" description="Helical" evidence="7">
    <location>
        <begin position="245"/>
        <end position="272"/>
    </location>
</feature>
<dbReference type="Gene3D" id="3.40.50.300">
    <property type="entry name" value="P-loop containing nucleotide triphosphate hydrolases"/>
    <property type="match status" value="1"/>
</dbReference>
<evidence type="ECO:0000256" key="5">
    <source>
        <dbReference type="ARBA" id="ARBA00022989"/>
    </source>
</evidence>
<evidence type="ECO:0000259" key="8">
    <source>
        <dbReference type="PROSITE" id="PS50893"/>
    </source>
</evidence>
<evidence type="ECO:0000313" key="11">
    <source>
        <dbReference type="Proteomes" id="UP000465601"/>
    </source>
</evidence>
<dbReference type="Pfam" id="PF00005">
    <property type="entry name" value="ABC_tran"/>
    <property type="match status" value="1"/>
</dbReference>
<feature type="transmembrane region" description="Helical" evidence="7">
    <location>
        <begin position="126"/>
        <end position="144"/>
    </location>
</feature>
<comment type="caution">
    <text evidence="10">The sequence shown here is derived from an EMBL/GenBank/DDBJ whole genome shotgun (WGS) entry which is preliminary data.</text>
</comment>
<dbReference type="InterPro" id="IPR027417">
    <property type="entry name" value="P-loop_NTPase"/>
</dbReference>